<dbReference type="PANTHER" id="PTHR10314">
    <property type="entry name" value="CYSTATHIONINE BETA-SYNTHASE"/>
    <property type="match status" value="1"/>
</dbReference>
<comment type="cofactor">
    <cofactor evidence="1 5">
        <name>pyridoxal 5'-phosphate</name>
        <dbReference type="ChEBI" id="CHEBI:597326"/>
    </cofactor>
</comment>
<keyword evidence="3 5" id="KW-0663">Pyridoxal phosphate</keyword>
<keyword evidence="7" id="KW-0456">Lyase</keyword>
<dbReference type="NCBIfam" id="TIGR00260">
    <property type="entry name" value="thrC"/>
    <property type="match status" value="1"/>
</dbReference>
<dbReference type="CDD" id="cd01563">
    <property type="entry name" value="Thr-synth_1"/>
    <property type="match status" value="1"/>
</dbReference>
<dbReference type="InterPro" id="IPR001926">
    <property type="entry name" value="TrpB-like_PALP"/>
</dbReference>
<feature type="domain" description="Tryptophan synthase beta chain-like PALP" evidence="6">
    <location>
        <begin position="87"/>
        <end position="394"/>
    </location>
</feature>
<organism evidence="7 8">
    <name type="scientific">Candidatus Sulfobium mesophilum</name>
    <dbReference type="NCBI Taxonomy" id="2016548"/>
    <lineage>
        <taxon>Bacteria</taxon>
        <taxon>Pseudomonadati</taxon>
        <taxon>Nitrospirota</taxon>
        <taxon>Nitrospiria</taxon>
        <taxon>Nitrospirales</taxon>
        <taxon>Nitrospiraceae</taxon>
        <taxon>Candidatus Sulfobium</taxon>
    </lineage>
</organism>
<dbReference type="GO" id="GO:0004795">
    <property type="term" value="F:threonine synthase activity"/>
    <property type="evidence" value="ECO:0007669"/>
    <property type="project" value="UniProtKB-UniRule"/>
</dbReference>
<accession>A0A2U3QK71</accession>
<dbReference type="OrthoDB" id="9778118at2"/>
<dbReference type="EC" id="4.2.3.1" evidence="4"/>
<protein>
    <recommendedName>
        <fullName evidence="4">Threonine synthase</fullName>
        <ecNumber evidence="4">4.2.3.1</ecNumber>
    </recommendedName>
</protein>
<evidence type="ECO:0000256" key="3">
    <source>
        <dbReference type="ARBA" id="ARBA00022898"/>
    </source>
</evidence>
<dbReference type="AlphaFoldDB" id="A0A2U3QK71"/>
<name>A0A2U3QK71_9BACT</name>
<evidence type="ECO:0000256" key="1">
    <source>
        <dbReference type="ARBA" id="ARBA00001933"/>
    </source>
</evidence>
<dbReference type="InterPro" id="IPR004450">
    <property type="entry name" value="Thr_synthase-like"/>
</dbReference>
<evidence type="ECO:0000256" key="2">
    <source>
        <dbReference type="ARBA" id="ARBA00005517"/>
    </source>
</evidence>
<dbReference type="SUPFAM" id="SSF53686">
    <property type="entry name" value="Tryptophan synthase beta subunit-like PLP-dependent enzymes"/>
    <property type="match status" value="1"/>
</dbReference>
<evidence type="ECO:0000259" key="6">
    <source>
        <dbReference type="Pfam" id="PF00291"/>
    </source>
</evidence>
<feature type="modified residue" description="N6-(pyridoxal phosphate)lysine" evidence="5">
    <location>
        <position position="125"/>
    </location>
</feature>
<dbReference type="FunFam" id="3.40.50.1100:FF:000013">
    <property type="entry name" value="Threonine synthase"/>
    <property type="match status" value="1"/>
</dbReference>
<proteinExistence type="inferred from homology"/>
<dbReference type="Gene3D" id="3.40.50.1100">
    <property type="match status" value="2"/>
</dbReference>
<comment type="similarity">
    <text evidence="2">Belongs to the threonine synthase family.</text>
</comment>
<dbReference type="EMBL" id="OUUY01000122">
    <property type="protein sequence ID" value="SPQ01816.1"/>
    <property type="molecule type" value="Genomic_DNA"/>
</dbReference>
<dbReference type="InterPro" id="IPR036052">
    <property type="entry name" value="TrpB-like_PALP_sf"/>
</dbReference>
<evidence type="ECO:0000256" key="5">
    <source>
        <dbReference type="PIRSR" id="PIRSR604450-51"/>
    </source>
</evidence>
<gene>
    <name evidence="7" type="ORF">NBG4_720009</name>
</gene>
<evidence type="ECO:0000313" key="8">
    <source>
        <dbReference type="Proteomes" id="UP000245125"/>
    </source>
</evidence>
<dbReference type="InterPro" id="IPR050214">
    <property type="entry name" value="Cys_Synth/Cystath_Beta-Synth"/>
</dbReference>
<dbReference type="Proteomes" id="UP000245125">
    <property type="component" value="Unassembled WGS sequence"/>
</dbReference>
<sequence length="448" mass="49307">MPYRAWFQCINDQCKKQYPLNSIIYRCTACGSLLEVQHDMQVLAHRSATAWMKLFEDRYKSTQWPYGSGVWGKKEWILPQINDDNVVSLYEGGSNLFWAERFGKMIGIDNLWLKLCGNSHSGSFKDLGMTVLVSMVKQMISEGAPIQAVACASTGDTSAALAVYCAAAGIPSIVLLPKGKISIAQLVQPIANGALVLSLDTDFDGCMRVVQEITKDETIYLANSMNSLRIEGQKTVGIEIVQQFDWEVPDVIIIPGGNLGNVSALGSGLLMMRDLGLISRLPRIVVAQAERANPLYRSYLKNFETFEPIQAEKTLASAIQIGNPVSIQKAIRTLKQFNGIVMDATEQELADAAALGDTTGMFNCPHTGVALAALIKLIKAGKIDKSEHVVVISTAHGLKFTDFKVKYHEGTLDFPCHYANKPIDLPPNVDAVKEALRQELKKRREQNV</sequence>
<evidence type="ECO:0000313" key="7">
    <source>
        <dbReference type="EMBL" id="SPQ01816.1"/>
    </source>
</evidence>
<evidence type="ECO:0000256" key="4">
    <source>
        <dbReference type="NCBIfam" id="TIGR00260"/>
    </source>
</evidence>
<dbReference type="Pfam" id="PF00291">
    <property type="entry name" value="PALP"/>
    <property type="match status" value="1"/>
</dbReference>
<reference evidence="8" key="1">
    <citation type="submission" date="2018-03" db="EMBL/GenBank/DDBJ databases">
        <authorList>
            <person name="Zecchin S."/>
        </authorList>
    </citation>
    <scope>NUCLEOTIDE SEQUENCE [LARGE SCALE GENOMIC DNA]</scope>
</reference>
<dbReference type="GO" id="GO:0009088">
    <property type="term" value="P:threonine biosynthetic process"/>
    <property type="evidence" value="ECO:0007669"/>
    <property type="project" value="UniProtKB-UniRule"/>
</dbReference>
<keyword evidence="8" id="KW-1185">Reference proteome</keyword>